<keyword evidence="8" id="KW-0326">Glycosidase</keyword>
<dbReference type="InterPro" id="IPR008902">
    <property type="entry name" value="Rhamnosid_concanavalin"/>
</dbReference>
<dbReference type="Gene3D" id="1.50.10.10">
    <property type="match status" value="1"/>
</dbReference>
<dbReference type="InterPro" id="IPR013737">
    <property type="entry name" value="Bac_rhamnosid_N"/>
</dbReference>
<accession>A0A1U7CST4</accession>
<dbReference type="EC" id="3.2.1.40" evidence="2"/>
<protein>
    <recommendedName>
        <fullName evidence="2">alpha-L-rhamnosidase</fullName>
        <ecNumber evidence="2">3.2.1.40</ecNumber>
    </recommendedName>
</protein>
<dbReference type="PIRSF" id="PIRSF010631">
    <property type="entry name" value="A-rhamnsds"/>
    <property type="match status" value="1"/>
</dbReference>
<evidence type="ECO:0000259" key="4">
    <source>
        <dbReference type="Pfam" id="PF05592"/>
    </source>
</evidence>
<evidence type="ECO:0000256" key="1">
    <source>
        <dbReference type="ARBA" id="ARBA00001445"/>
    </source>
</evidence>
<dbReference type="InterPro" id="IPR016007">
    <property type="entry name" value="Alpha_rhamnosid"/>
</dbReference>
<dbReference type="InterPro" id="IPR008928">
    <property type="entry name" value="6-hairpin_glycosidase_sf"/>
</dbReference>
<keyword evidence="9" id="KW-1185">Reference proteome</keyword>
<comment type="catalytic activity">
    <reaction evidence="1">
        <text>Hydrolysis of terminal non-reducing alpha-L-rhamnose residues in alpha-L-rhamnosides.</text>
        <dbReference type="EC" id="3.2.1.40"/>
    </reaction>
</comment>
<sequence>MGLLAVLAAGVVQGQAGAQQLAQVQVLGLSPLEPRTEHRTNPLGIDATAPRLSWTLGSSQRGQKQTAYQILVASDDARLAKDEGDLWDTGKVAGDDTSGVAYAGKPLKSQGRYAWKVKVWDRDDKPSTWSAPAFWTLGLLAPEDWKADWIGFDKNRGQVASSDADFGGAKWIWHAADQGADKPKGHRLFVAELEIPADAAIDEAKLISVADDSHKFTINGTLAATGTSFKVPVETDAARLLKPGVNTLRAEVENGGPSPAGLLARLTIKLKDGRVIERVTDASWKTLGDPGANWHNRPIDVAPLPAAEVVAEYGGGPWGKLKITGLALPKPSYLRTTFDVAKPVRRATVYTTALGIHDVHLNGARVSDDYFNPGWTDYTKRVYYRTYDVTKLVQPGKNAIGAILADGWYSGYVGFGKLRDHYGKQPRIKTQLVVDYEDGTSATVATGPGWKASTGPILEADFLMGETFDARLDKSDWSLPTFQDDGWEPVVAGAEMQPVVQAHPGPPVTPFVELQPRTFSEPKPGVYVLDYGQNFAGVPRLRLRGEPGQKIVLRFAERLNPDGTIYTTNLREARCVDTYICSGADDEDWSPRFTFHGYQYLEITGLKTPPLNNTVVGLALSSATPVVGRFQCSDPMLNQLHSNAYWTQRANFIDIPTDCPQRDERLGWTGDAQVYIRTATLNCDVQSFFNKWLVDLTDGQRADGQFPMVAPVKVAGDDGGPAWAEAGVVCPWTIYEVYGDRRVLERQYPSMVKYVDFLVKRSKPDLLPPDKYHCFGDWLSINADTPKDVIYSAYFALAARLTAQAAEVLGKPDDAARFKEIYQKIKESFNKAYVADDGRIKGDTQAVYVLALANDLVDGPKAKLAAAYLVEDIEKKGGHLSTGFIGTKDLMLVLSRIGRRDVAYRLLFNDTFPSWGFSIKQGATSIWERWDGWTPEKGFQDPGMNSFAHYSFGAVYQWMVENIGGIKSDGPAYKRIVVAPHPGDRLTHATVSYRSIQGEITSAWTKADGRLTLDVTIPTNTTATIVLPSADLAAITEGGRPLDQAEGVKVEKTEAGQTFVVVGSGQYSFNTPTP</sequence>
<dbReference type="Pfam" id="PF17390">
    <property type="entry name" value="Bac_rhamnosid_C"/>
    <property type="match status" value="1"/>
</dbReference>
<dbReference type="PANTHER" id="PTHR33307:SF6">
    <property type="entry name" value="ALPHA-RHAMNOSIDASE (EUROFUNG)-RELATED"/>
    <property type="match status" value="1"/>
</dbReference>
<dbReference type="PANTHER" id="PTHR33307">
    <property type="entry name" value="ALPHA-RHAMNOSIDASE (EUROFUNG)"/>
    <property type="match status" value="1"/>
</dbReference>
<feature type="domain" description="Alpha-L-rhamnosidase six-hairpin glycosidase" evidence="6">
    <location>
        <begin position="627"/>
        <end position="963"/>
    </location>
</feature>
<dbReference type="EMBL" id="CP019082">
    <property type="protein sequence ID" value="APW62005.1"/>
    <property type="molecule type" value="Genomic_DNA"/>
</dbReference>
<name>A0A1U7CST4_9BACT</name>
<dbReference type="InterPro" id="IPR013783">
    <property type="entry name" value="Ig-like_fold"/>
</dbReference>
<dbReference type="KEGG" id="pbor:BSF38_03537"/>
<dbReference type="RefSeq" id="WP_083713037.1">
    <property type="nucleotide sequence ID" value="NZ_CP019082.1"/>
</dbReference>
<proteinExistence type="predicted"/>
<evidence type="ECO:0000313" key="9">
    <source>
        <dbReference type="Proteomes" id="UP000186309"/>
    </source>
</evidence>
<dbReference type="SUPFAM" id="SSF48208">
    <property type="entry name" value="Six-hairpin glycosidases"/>
    <property type="match status" value="1"/>
</dbReference>
<dbReference type="Pfam" id="PF17389">
    <property type="entry name" value="Bac_rhamnosid6H"/>
    <property type="match status" value="1"/>
</dbReference>
<dbReference type="InterPro" id="IPR012341">
    <property type="entry name" value="6hp_glycosidase-like_sf"/>
</dbReference>
<dbReference type="Proteomes" id="UP000186309">
    <property type="component" value="Chromosome"/>
</dbReference>
<evidence type="ECO:0000313" key="8">
    <source>
        <dbReference type="EMBL" id="APW62005.1"/>
    </source>
</evidence>
<dbReference type="InterPro" id="IPR035398">
    <property type="entry name" value="Bac_rhamnosid_C"/>
</dbReference>
<dbReference type="Gene3D" id="2.60.420.10">
    <property type="entry name" value="Maltose phosphorylase, domain 3"/>
    <property type="match status" value="1"/>
</dbReference>
<dbReference type="Pfam" id="PF25788">
    <property type="entry name" value="Ig_Rha78A_N"/>
    <property type="match status" value="1"/>
</dbReference>
<evidence type="ECO:0000259" key="5">
    <source>
        <dbReference type="Pfam" id="PF08531"/>
    </source>
</evidence>
<feature type="domain" description="Alpha-L-rhamnosidase concanavalin-like" evidence="4">
    <location>
        <begin position="523"/>
        <end position="618"/>
    </location>
</feature>
<evidence type="ECO:0000256" key="2">
    <source>
        <dbReference type="ARBA" id="ARBA00012652"/>
    </source>
</evidence>
<reference evidence="9" key="1">
    <citation type="submission" date="2016-12" db="EMBL/GenBank/DDBJ databases">
        <title>Comparative genomics of four Isosphaeraceae planctomycetes: a common pool of plasmids and glycoside hydrolase genes.</title>
        <authorList>
            <person name="Ivanova A."/>
        </authorList>
    </citation>
    <scope>NUCLEOTIDE SEQUENCE [LARGE SCALE GENOMIC DNA]</scope>
    <source>
        <strain evidence="9">PX4</strain>
    </source>
</reference>
<feature type="domain" description="Alpha-L-rhamnosidase C-terminal" evidence="7">
    <location>
        <begin position="965"/>
        <end position="1037"/>
    </location>
</feature>
<organism evidence="8 9">
    <name type="scientific">Paludisphaera borealis</name>
    <dbReference type="NCBI Taxonomy" id="1387353"/>
    <lineage>
        <taxon>Bacteria</taxon>
        <taxon>Pseudomonadati</taxon>
        <taxon>Planctomycetota</taxon>
        <taxon>Planctomycetia</taxon>
        <taxon>Isosphaerales</taxon>
        <taxon>Isosphaeraceae</taxon>
        <taxon>Paludisphaera</taxon>
    </lineage>
</organism>
<evidence type="ECO:0000259" key="7">
    <source>
        <dbReference type="Pfam" id="PF17390"/>
    </source>
</evidence>
<gene>
    <name evidence="8" type="ORF">BSF38_03537</name>
</gene>
<dbReference type="Gene3D" id="2.60.40.10">
    <property type="entry name" value="Immunoglobulins"/>
    <property type="match status" value="1"/>
</dbReference>
<dbReference type="OrthoDB" id="9761045at2"/>
<dbReference type="Pfam" id="PF08531">
    <property type="entry name" value="Bac_rhamnosid_N"/>
    <property type="match status" value="1"/>
</dbReference>
<dbReference type="GO" id="GO:0005975">
    <property type="term" value="P:carbohydrate metabolic process"/>
    <property type="evidence" value="ECO:0007669"/>
    <property type="project" value="InterPro"/>
</dbReference>
<dbReference type="AlphaFoldDB" id="A0A1U7CST4"/>
<dbReference type="InterPro" id="IPR035396">
    <property type="entry name" value="Bac_rhamnosid6H"/>
</dbReference>
<dbReference type="STRING" id="1387353.BSF38_03537"/>
<feature type="domain" description="Bacterial alpha-L-rhamnosidase N-terminal" evidence="5">
    <location>
        <begin position="342"/>
        <end position="508"/>
    </location>
</feature>
<evidence type="ECO:0000259" key="6">
    <source>
        <dbReference type="Pfam" id="PF17389"/>
    </source>
</evidence>
<dbReference type="GO" id="GO:0030596">
    <property type="term" value="F:alpha-L-rhamnosidase activity"/>
    <property type="evidence" value="ECO:0007669"/>
    <property type="project" value="UniProtKB-EC"/>
</dbReference>
<dbReference type="Pfam" id="PF05592">
    <property type="entry name" value="Bac_rhamnosid"/>
    <property type="match status" value="1"/>
</dbReference>
<dbReference type="Gene3D" id="2.60.120.260">
    <property type="entry name" value="Galactose-binding domain-like"/>
    <property type="match status" value="3"/>
</dbReference>
<evidence type="ECO:0000256" key="3">
    <source>
        <dbReference type="ARBA" id="ARBA00022801"/>
    </source>
</evidence>
<keyword evidence="3 8" id="KW-0378">Hydrolase</keyword>